<comment type="caution">
    <text evidence="2">The sequence shown here is derived from an EMBL/GenBank/DDBJ whole genome shotgun (WGS) entry which is preliminary data.</text>
</comment>
<sequence length="91" mass="10260">MSNSTDLYQAARQRVIAKTTYKWVFAALAVIAAIQVVIWYLTTPEGYFWPVWPIIGMLIAALAWGIPLFGRHGGVSEERVQAEVARMRAHQ</sequence>
<evidence type="ECO:0000256" key="1">
    <source>
        <dbReference type="SAM" id="Phobius"/>
    </source>
</evidence>
<proteinExistence type="predicted"/>
<dbReference type="EMBL" id="QEFB01000018">
    <property type="protein sequence ID" value="PWC04710.1"/>
    <property type="molecule type" value="Genomic_DNA"/>
</dbReference>
<dbReference type="RefSeq" id="WP_108963752.1">
    <property type="nucleotide sequence ID" value="NZ_QEFB01000018.1"/>
</dbReference>
<dbReference type="Proteomes" id="UP000244962">
    <property type="component" value="Unassembled WGS sequence"/>
</dbReference>
<dbReference type="AlphaFoldDB" id="A0A2U1TAV2"/>
<gene>
    <name evidence="2" type="ORF">DF223_14835</name>
</gene>
<accession>A0A2U1TAV2</accession>
<protein>
    <recommendedName>
        <fullName evidence="4">2TM domain-containing protein</fullName>
    </recommendedName>
</protein>
<feature type="transmembrane region" description="Helical" evidence="1">
    <location>
        <begin position="21"/>
        <end position="41"/>
    </location>
</feature>
<keyword evidence="3" id="KW-1185">Reference proteome</keyword>
<keyword evidence="1" id="KW-1133">Transmembrane helix</keyword>
<name>A0A2U1TAV2_9MICO</name>
<evidence type="ECO:0008006" key="4">
    <source>
        <dbReference type="Google" id="ProtNLM"/>
    </source>
</evidence>
<evidence type="ECO:0000313" key="2">
    <source>
        <dbReference type="EMBL" id="PWC04710.1"/>
    </source>
</evidence>
<reference evidence="3" key="1">
    <citation type="submission" date="2018-04" db="EMBL/GenBank/DDBJ databases">
        <authorList>
            <person name="Liu S."/>
            <person name="Wang Z."/>
            <person name="Li J."/>
        </authorList>
    </citation>
    <scope>NUCLEOTIDE SEQUENCE [LARGE SCALE GENOMIC DNA]</scope>
    <source>
        <strain evidence="3">622</strain>
    </source>
</reference>
<evidence type="ECO:0000313" key="3">
    <source>
        <dbReference type="Proteomes" id="UP000244962"/>
    </source>
</evidence>
<keyword evidence="1" id="KW-0472">Membrane</keyword>
<feature type="transmembrane region" description="Helical" evidence="1">
    <location>
        <begin position="47"/>
        <end position="69"/>
    </location>
</feature>
<organism evidence="2 3">
    <name type="scientific">Mycetocola zhujimingii</name>
    <dbReference type="NCBI Taxonomy" id="2079792"/>
    <lineage>
        <taxon>Bacteria</taxon>
        <taxon>Bacillati</taxon>
        <taxon>Actinomycetota</taxon>
        <taxon>Actinomycetes</taxon>
        <taxon>Micrococcales</taxon>
        <taxon>Microbacteriaceae</taxon>
        <taxon>Mycetocola</taxon>
    </lineage>
</organism>
<keyword evidence="1" id="KW-0812">Transmembrane</keyword>